<dbReference type="EMBL" id="BAABKB010000030">
    <property type="protein sequence ID" value="GAA5028559.1"/>
    <property type="molecule type" value="Genomic_DNA"/>
</dbReference>
<dbReference type="Proteomes" id="UP001501759">
    <property type="component" value="Unassembled WGS sequence"/>
</dbReference>
<protein>
    <submittedName>
        <fullName evidence="2">Uncharacterized protein</fullName>
    </submittedName>
</protein>
<organism evidence="2 3">
    <name type="scientific">Streptomyces siamensis</name>
    <dbReference type="NCBI Taxonomy" id="1274986"/>
    <lineage>
        <taxon>Bacteria</taxon>
        <taxon>Bacillati</taxon>
        <taxon>Actinomycetota</taxon>
        <taxon>Actinomycetes</taxon>
        <taxon>Kitasatosporales</taxon>
        <taxon>Streptomycetaceae</taxon>
        <taxon>Streptomyces</taxon>
    </lineage>
</organism>
<comment type="caution">
    <text evidence="2">The sequence shown here is derived from an EMBL/GenBank/DDBJ whole genome shotgun (WGS) entry which is preliminary data.</text>
</comment>
<gene>
    <name evidence="2" type="ORF">GCM10023335_66630</name>
</gene>
<sequence>MCDTGSSTILPAVEQRIGSSSQPLGAGFDPAFVPGLTSPAAAEPEDAVSGTAAEDAAADDGGVGETSPKAAESGASDVEDAEKAASDATDDADGTETAEDDPREAAADVSVEDEDEEADGDRDEADAEDAADPDGPVFEASDRRASITADHRGVRLRLDDQEAEFRWDEIGAVETESPRFGKRFTVTVHTPDRRWYPIEIEATARSRFKEWESRLDEVLDAYFEDGEDAAEDAEGDAA</sequence>
<feature type="region of interest" description="Disordered" evidence="1">
    <location>
        <begin position="1"/>
        <end position="146"/>
    </location>
</feature>
<reference evidence="3" key="1">
    <citation type="journal article" date="2019" name="Int. J. Syst. Evol. Microbiol.">
        <title>The Global Catalogue of Microorganisms (GCM) 10K type strain sequencing project: providing services to taxonomists for standard genome sequencing and annotation.</title>
        <authorList>
            <consortium name="The Broad Institute Genomics Platform"/>
            <consortium name="The Broad Institute Genome Sequencing Center for Infectious Disease"/>
            <person name="Wu L."/>
            <person name="Ma J."/>
        </authorList>
    </citation>
    <scope>NUCLEOTIDE SEQUENCE [LARGE SCALE GENOMIC DNA]</scope>
    <source>
        <strain evidence="3">JCM 18409</strain>
    </source>
</reference>
<name>A0ABP9JDI8_9ACTN</name>
<evidence type="ECO:0000313" key="3">
    <source>
        <dbReference type="Proteomes" id="UP001501759"/>
    </source>
</evidence>
<feature type="compositionally biased region" description="Acidic residues" evidence="1">
    <location>
        <begin position="88"/>
        <end position="102"/>
    </location>
</feature>
<evidence type="ECO:0000313" key="2">
    <source>
        <dbReference type="EMBL" id="GAA5028559.1"/>
    </source>
</evidence>
<accession>A0ABP9JDI8</accession>
<feature type="compositionally biased region" description="Acidic residues" evidence="1">
    <location>
        <begin position="110"/>
        <end position="132"/>
    </location>
</feature>
<proteinExistence type="predicted"/>
<evidence type="ECO:0000256" key="1">
    <source>
        <dbReference type="SAM" id="MobiDB-lite"/>
    </source>
</evidence>
<keyword evidence="3" id="KW-1185">Reference proteome</keyword>